<name>A0A9P0F2T7_BEMTA</name>
<dbReference type="AlphaFoldDB" id="A0A9P0F2T7"/>
<evidence type="ECO:0000313" key="2">
    <source>
        <dbReference type="EMBL" id="CAH0385838.1"/>
    </source>
</evidence>
<reference evidence="2" key="1">
    <citation type="submission" date="2021-12" db="EMBL/GenBank/DDBJ databases">
        <authorList>
            <person name="King R."/>
        </authorList>
    </citation>
    <scope>NUCLEOTIDE SEQUENCE</scope>
</reference>
<evidence type="ECO:0000259" key="1">
    <source>
        <dbReference type="PROSITE" id="PS50878"/>
    </source>
</evidence>
<accession>A0A9P0F2T7</accession>
<keyword evidence="3" id="KW-1185">Reference proteome</keyword>
<dbReference type="Pfam" id="PF00078">
    <property type="entry name" value="RVT_1"/>
    <property type="match status" value="1"/>
</dbReference>
<evidence type="ECO:0000313" key="3">
    <source>
        <dbReference type="Proteomes" id="UP001152759"/>
    </source>
</evidence>
<dbReference type="EMBL" id="OU963863">
    <property type="protein sequence ID" value="CAH0385838.1"/>
    <property type="molecule type" value="Genomic_DNA"/>
</dbReference>
<organism evidence="2 3">
    <name type="scientific">Bemisia tabaci</name>
    <name type="common">Sweetpotato whitefly</name>
    <name type="synonym">Aleurodes tabaci</name>
    <dbReference type="NCBI Taxonomy" id="7038"/>
    <lineage>
        <taxon>Eukaryota</taxon>
        <taxon>Metazoa</taxon>
        <taxon>Ecdysozoa</taxon>
        <taxon>Arthropoda</taxon>
        <taxon>Hexapoda</taxon>
        <taxon>Insecta</taxon>
        <taxon>Pterygota</taxon>
        <taxon>Neoptera</taxon>
        <taxon>Paraneoptera</taxon>
        <taxon>Hemiptera</taxon>
        <taxon>Sternorrhyncha</taxon>
        <taxon>Aleyrodoidea</taxon>
        <taxon>Aleyrodidae</taxon>
        <taxon>Aleyrodinae</taxon>
        <taxon>Bemisia</taxon>
    </lineage>
</organism>
<proteinExistence type="predicted"/>
<gene>
    <name evidence="2" type="ORF">BEMITA_LOCUS5022</name>
</gene>
<sequence length="87" mass="10015">MGVPLGDLETLFTLCFADDQVVVAQDQDDAEYMMRKLVEEYRKWGLEVSIFKSEKMTFGGDQQSIELEDGQQIKGCEHYKYLGVRLT</sequence>
<dbReference type="InterPro" id="IPR000477">
    <property type="entry name" value="RT_dom"/>
</dbReference>
<dbReference type="Proteomes" id="UP001152759">
    <property type="component" value="Chromosome 2"/>
</dbReference>
<dbReference type="PROSITE" id="PS50878">
    <property type="entry name" value="RT_POL"/>
    <property type="match status" value="1"/>
</dbReference>
<protein>
    <recommendedName>
        <fullName evidence="1">Reverse transcriptase domain-containing protein</fullName>
    </recommendedName>
</protein>
<feature type="domain" description="Reverse transcriptase" evidence="1">
    <location>
        <begin position="1"/>
        <end position="86"/>
    </location>
</feature>